<dbReference type="EMBL" id="CP046147">
    <property type="protein sequence ID" value="WFG39734.1"/>
    <property type="molecule type" value="Genomic_DNA"/>
</dbReference>
<dbReference type="RefSeq" id="WP_342823739.1">
    <property type="nucleotide sequence ID" value="NZ_CP046146.1"/>
</dbReference>
<evidence type="ECO:0000256" key="2">
    <source>
        <dbReference type="SAM" id="Phobius"/>
    </source>
</evidence>
<keyword evidence="5" id="KW-1185">Reference proteome</keyword>
<dbReference type="EMBL" id="WMBE01000001">
    <property type="protein sequence ID" value="MDG0865514.1"/>
    <property type="molecule type" value="Genomic_DNA"/>
</dbReference>
<feature type="compositionally biased region" description="Basic and acidic residues" evidence="1">
    <location>
        <begin position="273"/>
        <end position="284"/>
    </location>
</feature>
<feature type="region of interest" description="Disordered" evidence="1">
    <location>
        <begin position="273"/>
        <end position="306"/>
    </location>
</feature>
<dbReference type="AlphaFoldDB" id="A0AAJ5ZGN6"/>
<sequence>MPSRQSVWKRGWNDFKTILGSIWFWGIELVIIAAASIYATTLMGAENSDFEKAITQTYALLVAVGGVLLATYLGATGTGLVAQRDESRSSTEQLLDNKKPELSILDTPLKHDIQGRRNTTVNPGQDTPYAYLLEIMNNSDADAVDCNATVLEVVPKLWQDKTTAISSGTISHLDLIHLPTPYKSHWLGEGCSGYNVTLNPGQPRPLGIMYINEAQSGKVTLAMHAKDETRLGYVIEETALLFLLHISSSNVLPLYCVFEFDQSTPITEGDEHKIRYRGCDRPDMRSYQTTRPTEPSQIGSDSSDTL</sequence>
<proteinExistence type="predicted"/>
<keyword evidence="2" id="KW-0812">Transmembrane</keyword>
<feature type="transmembrane region" description="Helical" evidence="2">
    <location>
        <begin position="21"/>
        <end position="39"/>
    </location>
</feature>
<feature type="compositionally biased region" description="Polar residues" evidence="1">
    <location>
        <begin position="286"/>
        <end position="306"/>
    </location>
</feature>
<evidence type="ECO:0000313" key="5">
    <source>
        <dbReference type="Proteomes" id="UP001219901"/>
    </source>
</evidence>
<evidence type="ECO:0000313" key="3">
    <source>
        <dbReference type="EMBL" id="MDG0865514.1"/>
    </source>
</evidence>
<evidence type="ECO:0000313" key="4">
    <source>
        <dbReference type="EMBL" id="WFG39734.1"/>
    </source>
</evidence>
<organism evidence="4 5">
    <name type="scientific">Candidatus Lucifugimonas marina</name>
    <dbReference type="NCBI Taxonomy" id="3038979"/>
    <lineage>
        <taxon>Bacteria</taxon>
        <taxon>Bacillati</taxon>
        <taxon>Chloroflexota</taxon>
        <taxon>Dehalococcoidia</taxon>
        <taxon>SAR202 cluster</taxon>
        <taxon>Candidatus Lucifugimonadales</taxon>
        <taxon>Candidatus Lucifugimonadaceae</taxon>
        <taxon>Candidatus Lucifugimonas</taxon>
    </lineage>
</organism>
<keyword evidence="2" id="KW-1133">Transmembrane helix</keyword>
<keyword evidence="2" id="KW-0472">Membrane</keyword>
<accession>A0AAJ5ZGN6</accession>
<dbReference type="Proteomes" id="UP001321249">
    <property type="component" value="Unassembled WGS sequence"/>
</dbReference>
<protein>
    <submittedName>
        <fullName evidence="4">Uncharacterized protein</fullName>
    </submittedName>
</protein>
<feature type="transmembrane region" description="Helical" evidence="2">
    <location>
        <begin position="59"/>
        <end position="82"/>
    </location>
</feature>
<evidence type="ECO:0000313" key="6">
    <source>
        <dbReference type="Proteomes" id="UP001321249"/>
    </source>
</evidence>
<evidence type="ECO:0000256" key="1">
    <source>
        <dbReference type="SAM" id="MobiDB-lite"/>
    </source>
</evidence>
<reference evidence="5" key="3">
    <citation type="submission" date="2023-06" db="EMBL/GenBank/DDBJ databases">
        <title>Pangenomics reveal diversification of enzyme families and niche specialization in globally abundant SAR202 bacteria.</title>
        <authorList>
            <person name="Saw J.H.W."/>
        </authorList>
    </citation>
    <scope>NUCLEOTIDE SEQUENCE [LARGE SCALE GENOMIC DNA]</scope>
    <source>
        <strain evidence="5">JH1073</strain>
    </source>
</reference>
<reference evidence="5 6" key="1">
    <citation type="submission" date="2019-11" db="EMBL/GenBank/DDBJ databases">
        <authorList>
            <person name="Cho J.-C."/>
        </authorList>
    </citation>
    <scope>NUCLEOTIDE SEQUENCE [LARGE SCALE GENOMIC DNA]</scope>
    <source>
        <strain evidence="4 5">JH1073</strain>
        <strain evidence="3 6">JH702</strain>
    </source>
</reference>
<reference evidence="4" key="2">
    <citation type="journal article" date="2023" name="Nat. Commun.">
        <title>Cultivation of marine bacteria of the SAR202 clade.</title>
        <authorList>
            <person name="Lim Y."/>
            <person name="Seo J.H."/>
            <person name="Giovannoni S.J."/>
            <person name="Kang I."/>
            <person name="Cho J.C."/>
        </authorList>
    </citation>
    <scope>NUCLEOTIDE SEQUENCE</scope>
    <source>
        <strain evidence="4">JH1073</strain>
    </source>
</reference>
<gene>
    <name evidence="3" type="ORF">GKO46_00300</name>
    <name evidence="4" type="ORF">GKO48_08920</name>
</gene>
<dbReference type="Proteomes" id="UP001219901">
    <property type="component" value="Chromosome"/>
</dbReference>
<name>A0AAJ5ZGN6_9CHLR</name>